<proteinExistence type="inferred from homology"/>
<dbReference type="InterPro" id="IPR036116">
    <property type="entry name" value="FN3_sf"/>
</dbReference>
<dbReference type="SUPFAM" id="SSF52799">
    <property type="entry name" value="(Phosphotyrosine protein) phosphatases II"/>
    <property type="match status" value="1"/>
</dbReference>
<evidence type="ECO:0000256" key="3">
    <source>
        <dbReference type="ARBA" id="ARBA00022912"/>
    </source>
</evidence>
<dbReference type="Pfam" id="PF18861">
    <property type="entry name" value="PTP_tm"/>
    <property type="match status" value="1"/>
</dbReference>
<dbReference type="GO" id="GO:0004725">
    <property type="term" value="F:protein tyrosine phosphatase activity"/>
    <property type="evidence" value="ECO:0007669"/>
    <property type="project" value="UniProtKB-EC"/>
</dbReference>
<dbReference type="Pfam" id="PF00102">
    <property type="entry name" value="Y_phosphatase"/>
    <property type="match status" value="1"/>
</dbReference>
<dbReference type="InterPro" id="IPR000242">
    <property type="entry name" value="PTP_cat"/>
</dbReference>
<protein>
    <recommendedName>
        <fullName evidence="1">protein-tyrosine-phosphatase</fullName>
        <ecNumber evidence="1">3.1.3.48</ecNumber>
    </recommendedName>
</protein>
<dbReference type="InterPro" id="IPR050713">
    <property type="entry name" value="RTP_Phos/Ushers"/>
</dbReference>
<dbReference type="EC" id="3.1.3.48" evidence="1"/>
<feature type="non-terminal residue" evidence="6">
    <location>
        <position position="1"/>
    </location>
</feature>
<evidence type="ECO:0000259" key="5">
    <source>
        <dbReference type="PROSITE" id="PS50853"/>
    </source>
</evidence>
<evidence type="ECO:0000313" key="7">
    <source>
        <dbReference type="Proteomes" id="UP000516260"/>
    </source>
</evidence>
<dbReference type="CDD" id="cd00063">
    <property type="entry name" value="FN3"/>
    <property type="match status" value="1"/>
</dbReference>
<dbReference type="PANTHER" id="PTHR46957">
    <property type="entry name" value="CYTOKINE RECEPTOR"/>
    <property type="match status" value="1"/>
</dbReference>
<feature type="domain" description="Fibronectin type-III" evidence="5">
    <location>
        <begin position="4"/>
        <end position="94"/>
    </location>
</feature>
<dbReference type="InterPro" id="IPR041201">
    <property type="entry name" value="PTPRJ_TM"/>
</dbReference>
<evidence type="ECO:0000256" key="1">
    <source>
        <dbReference type="ARBA" id="ARBA00013064"/>
    </source>
</evidence>
<dbReference type="Gene3D" id="2.60.40.10">
    <property type="entry name" value="Immunoglobulins"/>
    <property type="match status" value="1"/>
</dbReference>
<comment type="similarity">
    <text evidence="4">Belongs to the protein-tyrosine phosphatase family. Receptor class 3 subfamily.</text>
</comment>
<accession>A0A4Z2C7K9</accession>
<dbReference type="GO" id="GO:0001525">
    <property type="term" value="P:angiogenesis"/>
    <property type="evidence" value="ECO:0007669"/>
    <property type="project" value="TreeGrafter"/>
</dbReference>
<dbReference type="InterPro" id="IPR029021">
    <property type="entry name" value="Prot-tyrosine_phosphatase-like"/>
</dbReference>
<keyword evidence="3" id="KW-0904">Protein phosphatase</keyword>
<dbReference type="GO" id="GO:0045296">
    <property type="term" value="F:cadherin binding"/>
    <property type="evidence" value="ECO:0007669"/>
    <property type="project" value="TreeGrafter"/>
</dbReference>
<evidence type="ECO:0000313" key="6">
    <source>
        <dbReference type="EMBL" id="TNN00111.1"/>
    </source>
</evidence>
<organism evidence="6 7">
    <name type="scientific">Takifugu bimaculatus</name>
    <dbReference type="NCBI Taxonomy" id="433685"/>
    <lineage>
        <taxon>Eukaryota</taxon>
        <taxon>Metazoa</taxon>
        <taxon>Chordata</taxon>
        <taxon>Craniata</taxon>
        <taxon>Vertebrata</taxon>
        <taxon>Euteleostomi</taxon>
        <taxon>Actinopterygii</taxon>
        <taxon>Neopterygii</taxon>
        <taxon>Teleostei</taxon>
        <taxon>Neoteleostei</taxon>
        <taxon>Acanthomorphata</taxon>
        <taxon>Eupercaria</taxon>
        <taxon>Tetraodontiformes</taxon>
        <taxon>Tetradontoidea</taxon>
        <taxon>Tetraodontidae</taxon>
        <taxon>Takifugu</taxon>
    </lineage>
</organism>
<sequence length="279" mass="31537">PQRVPSLHCRPQSSTSISCSWAPPEADYDSYTIECLHQDSRTLVYSRRTGRDSSAYVITQLEPHKRYRVSVKVISAGVTSEEAQDSVVTMIDRTDTLGGSCDGGQSEAESRNLKLFCDGPLKPNTAYRLSVRAFTQLLEEDSSDLGSRSPLFTDTFLSLPMVTEAGTQGVTPVLCFRVDDRATVRMSVRRERLAAGGPSSHRGHRRISRDTVDIYGCVFDLRLHRSHMVQTECQYAYLHQCVRDVLRARKLRSEQEHLLCPIYENVNFTSQRETPCTRR</sequence>
<dbReference type="PANTHER" id="PTHR46957:SF2">
    <property type="entry name" value="RECEPTOR-TYPE TYROSINE-PROTEIN PHOSPHATASE BETA"/>
    <property type="match status" value="1"/>
</dbReference>
<dbReference type="EMBL" id="SWLE01000004">
    <property type="protein sequence ID" value="TNN00111.1"/>
    <property type="molecule type" value="Genomic_DNA"/>
</dbReference>
<dbReference type="InterPro" id="IPR003961">
    <property type="entry name" value="FN3_dom"/>
</dbReference>
<dbReference type="PROSITE" id="PS50853">
    <property type="entry name" value="FN3"/>
    <property type="match status" value="1"/>
</dbReference>
<gene>
    <name evidence="6" type="ORF">fugu_011357</name>
</gene>
<evidence type="ECO:0000256" key="4">
    <source>
        <dbReference type="ARBA" id="ARBA00025789"/>
    </source>
</evidence>
<evidence type="ECO:0000256" key="2">
    <source>
        <dbReference type="ARBA" id="ARBA00022737"/>
    </source>
</evidence>
<dbReference type="InterPro" id="IPR013783">
    <property type="entry name" value="Ig-like_fold"/>
</dbReference>
<dbReference type="AlphaFoldDB" id="A0A4Z2C7K9"/>
<keyword evidence="7" id="KW-1185">Reference proteome</keyword>
<keyword evidence="3" id="KW-0378">Hydrolase</keyword>
<dbReference type="GO" id="GO:0043235">
    <property type="term" value="C:receptor complex"/>
    <property type="evidence" value="ECO:0007669"/>
    <property type="project" value="TreeGrafter"/>
</dbReference>
<dbReference type="Gene3D" id="3.90.190.10">
    <property type="entry name" value="Protein tyrosine phosphatase superfamily"/>
    <property type="match status" value="1"/>
</dbReference>
<dbReference type="SMART" id="SM00060">
    <property type="entry name" value="FN3"/>
    <property type="match status" value="1"/>
</dbReference>
<dbReference type="Pfam" id="PF00041">
    <property type="entry name" value="fn3"/>
    <property type="match status" value="1"/>
</dbReference>
<dbReference type="Proteomes" id="UP000516260">
    <property type="component" value="Chromosome 12"/>
</dbReference>
<keyword evidence="2" id="KW-0677">Repeat</keyword>
<reference evidence="6 7" key="1">
    <citation type="submission" date="2019-04" db="EMBL/GenBank/DDBJ databases">
        <title>The sequence and de novo assembly of Takifugu bimaculatus genome using PacBio and Hi-C technologies.</title>
        <authorList>
            <person name="Xu P."/>
            <person name="Liu B."/>
            <person name="Zhou Z."/>
        </authorList>
    </citation>
    <scope>NUCLEOTIDE SEQUENCE [LARGE SCALE GENOMIC DNA]</scope>
    <source>
        <strain evidence="6">TB-2018</strain>
        <tissue evidence="6">Muscle</tissue>
    </source>
</reference>
<name>A0A4Z2C7K9_9TELE</name>
<dbReference type="SUPFAM" id="SSF49265">
    <property type="entry name" value="Fibronectin type III"/>
    <property type="match status" value="1"/>
</dbReference>
<comment type="caution">
    <text evidence="6">The sequence shown here is derived from an EMBL/GenBank/DDBJ whole genome shotgun (WGS) entry which is preliminary data.</text>
</comment>